<evidence type="ECO:0000256" key="6">
    <source>
        <dbReference type="ARBA" id="ARBA00022989"/>
    </source>
</evidence>
<feature type="domain" description="SLC41A/MgtE integral membrane" evidence="11">
    <location>
        <begin position="513"/>
        <end position="623"/>
    </location>
</feature>
<feature type="compositionally biased region" description="Basic residues" evidence="10">
    <location>
        <begin position="266"/>
        <end position="280"/>
    </location>
</feature>
<gene>
    <name evidence="12" type="ORF">KC01_LOCUS34608</name>
</gene>
<keyword evidence="8 9" id="KW-0472">Membrane</keyword>
<feature type="transmembrane region" description="Helical" evidence="9">
    <location>
        <begin position="477"/>
        <end position="497"/>
    </location>
</feature>
<dbReference type="AlphaFoldDB" id="A0AAV2M2L2"/>
<feature type="domain" description="SLC41A/MgtE integral membrane" evidence="11">
    <location>
        <begin position="299"/>
        <end position="433"/>
    </location>
</feature>
<evidence type="ECO:0000256" key="2">
    <source>
        <dbReference type="ARBA" id="ARBA00009749"/>
    </source>
</evidence>
<comment type="similarity">
    <text evidence="2 9">Belongs to the SLC41A transporter family.</text>
</comment>
<name>A0AAV2M2L2_KNICA</name>
<feature type="domain" description="SLC41A/MgtE integral membrane" evidence="11">
    <location>
        <begin position="1195"/>
        <end position="1239"/>
    </location>
</feature>
<dbReference type="Gene3D" id="1.10.357.20">
    <property type="entry name" value="SLC41 divalent cation transporters, integral membrane domain"/>
    <property type="match status" value="3"/>
</dbReference>
<dbReference type="InterPro" id="IPR045349">
    <property type="entry name" value="SLC41A1-3"/>
</dbReference>
<dbReference type="InterPro" id="IPR036739">
    <property type="entry name" value="SLC41_membr_dom_sf"/>
</dbReference>
<evidence type="ECO:0000256" key="5">
    <source>
        <dbReference type="ARBA" id="ARBA00022842"/>
    </source>
</evidence>
<dbReference type="PANTHER" id="PTHR16228:SF23">
    <property type="entry name" value="SOLUTE CARRIER FAMILY 41 MEMBER 1"/>
    <property type="match status" value="1"/>
</dbReference>
<dbReference type="SUPFAM" id="SSF161093">
    <property type="entry name" value="MgtE membrane domain-like"/>
    <property type="match status" value="3"/>
</dbReference>
<evidence type="ECO:0000256" key="10">
    <source>
        <dbReference type="SAM" id="MobiDB-lite"/>
    </source>
</evidence>
<feature type="transmembrane region" description="Helical" evidence="9">
    <location>
        <begin position="1191"/>
        <end position="1211"/>
    </location>
</feature>
<dbReference type="InterPro" id="IPR006667">
    <property type="entry name" value="SLC41_membr_dom"/>
</dbReference>
<dbReference type="Pfam" id="PF01769">
    <property type="entry name" value="MgtE"/>
    <property type="match status" value="3"/>
</dbReference>
<feature type="transmembrane region" description="Helical" evidence="9">
    <location>
        <begin position="340"/>
        <end position="365"/>
    </location>
</feature>
<evidence type="ECO:0000256" key="3">
    <source>
        <dbReference type="ARBA" id="ARBA00022448"/>
    </source>
</evidence>
<dbReference type="SUPFAM" id="SSF48695">
    <property type="entry name" value="Multiheme cytochromes"/>
    <property type="match status" value="2"/>
</dbReference>
<dbReference type="GO" id="GO:0030001">
    <property type="term" value="P:metal ion transport"/>
    <property type="evidence" value="ECO:0007669"/>
    <property type="project" value="UniProtKB-UniRule"/>
</dbReference>
<evidence type="ECO:0000256" key="7">
    <source>
        <dbReference type="ARBA" id="ARBA00023065"/>
    </source>
</evidence>
<evidence type="ECO:0000256" key="1">
    <source>
        <dbReference type="ARBA" id="ARBA00004141"/>
    </source>
</evidence>
<keyword evidence="7 9" id="KW-0406">Ion transport</keyword>
<keyword evidence="5 9" id="KW-0460">Magnesium</keyword>
<dbReference type="SUPFAM" id="SSF48652">
    <property type="entry name" value="Tetraspanin"/>
    <property type="match status" value="1"/>
</dbReference>
<dbReference type="GO" id="GO:0022890">
    <property type="term" value="F:inorganic cation transmembrane transporter activity"/>
    <property type="evidence" value="ECO:0007669"/>
    <property type="project" value="UniProtKB-UniRule"/>
</dbReference>
<evidence type="ECO:0000313" key="13">
    <source>
        <dbReference type="Proteomes" id="UP001497482"/>
    </source>
</evidence>
<evidence type="ECO:0000259" key="11">
    <source>
        <dbReference type="Pfam" id="PF01769"/>
    </source>
</evidence>
<protein>
    <recommendedName>
        <fullName evidence="9">Solute carrier family 41 member</fullName>
    </recommendedName>
</protein>
<keyword evidence="13" id="KW-1185">Reference proteome</keyword>
<comment type="function">
    <text evidence="9">Acts as a magnesium transporter.</text>
</comment>
<comment type="subcellular location">
    <subcellularLocation>
        <location evidence="1 9">Membrane</location>
        <topology evidence="1 9">Multi-pass membrane protein</topology>
    </subcellularLocation>
</comment>
<feature type="compositionally biased region" description="Basic and acidic residues" evidence="10">
    <location>
        <begin position="135"/>
        <end position="146"/>
    </location>
</feature>
<feature type="transmembrane region" description="Helical" evidence="9">
    <location>
        <begin position="509"/>
        <end position="528"/>
    </location>
</feature>
<dbReference type="PANTHER" id="PTHR16228">
    <property type="entry name" value="DIVALENT CATION TRANSPORTER SOLUTE CARRIER FAMILY 41"/>
    <property type="match status" value="1"/>
</dbReference>
<feature type="transmembrane region" description="Helical" evidence="9">
    <location>
        <begin position="602"/>
        <end position="635"/>
    </location>
</feature>
<feature type="region of interest" description="Disordered" evidence="10">
    <location>
        <begin position="76"/>
        <end position="280"/>
    </location>
</feature>
<sequence length="1256" mass="136453">MGSTSPSQWHVWSPHVRQGYVAQLGNLTLVGGTYQSSYRSVHRGLQRPLQFLEQRRCPREGRATLAPGQRAMDTTTYITTGSKGGDGAETAAERHRGGARHATQRGTEEAQHREAQRRRKTCNTERHRGGATQRGTEEAQDMQHREAQRRRKTCNTERHRGGARHATQRGTEEAQDMQHREAQRRRNTCNTERHRGGARHATQRGTEEAQDMQHREAQRRRKTCNTERHRGGARHATQRGTEEAQHMQHREAQRRRETCNTERHRGGARHATQRRRNTERHRGGHWTVFTEVSEVFILVPALLGLKGNLEMTLASRLSTAANIGLMDTTKDMWKMIMGNLALIQVQATVVGFLASIAAVIFGWIPEGHFRLGHAVLLCASSVATAFIASLLLGLIMIGVIIAARKVGINPDNVATPIAASLGDLITLSLLAGISTGLYKELEFNDYANPLVCAAFVAMCPLWIFIARKIPSTREVLYSGWEPVIIAMAISSVGGLILDKTVTNPNFAGMAVFTPVINGVGGNLVAVQASRISTFLHMNSLPMGDPSPAPRKCPTPCTSFLSSTVNSRSARVLFLLVAPGHLVFLYTINSLRGGHTTLTPIFISFYLAAALLQYFVLLLCIFLLEVLAGVLAYIYYQQLNEELKLSLRDTMIQKYQKSNQEHVTRAVDKLQQESHSASSGMSSLSQRLLRHVLSVTAPPQACPQCHSASSGMSSVSQRLLSHVLSLTAPPQACPQCHSVSSGMSSVSQRLLRHVLSLPAPPQACPQSHSASSGMSSVSQRLLRHVPQSHSASSGMSSVSQRLLRHVLSVTAPPQACPQSHSASSGMSSVSQRLLRHVLSLTAPPQACPQCHSASSGMSSVSQRLLRHVLSVTAPPQACPQCHSASSGMSSVSQRLLRHVLSLTAPPQACPQCHSVSSGMSSVSQRLLRHVLSVTAPPQACPQSHSASSGMSSVSQRLLRHVLSVTAPPQACPQCHSASSGMSSVSQRLLRHVLSVTAPPQACPQCHSASSGMSSVSQRLLRHVLSLTAPPQACPQSHSASSGMSSVSQRLLRHVLSVTAPPQACPQCHSASSGMSSVSQRLLRHVLSLTAPPQACPQSHSASSGMSSVSQRLLRHVLSLTAPPQAWGEVHLLVPVTLLVFLFQFKCCGSNSSSDWAASEWIRSQAGQGRLVPDSCCKTPTPMCGERDHPSNIYKVEVIILLYLADWMVHWMWGRGMDPDNFSIPYLTALGDLLGTGFLALCFHVRFFLGDKDSNVGN</sequence>
<dbReference type="GO" id="GO:0008324">
    <property type="term" value="F:monoatomic cation transmembrane transporter activity"/>
    <property type="evidence" value="ECO:0007669"/>
    <property type="project" value="UniProtKB-UniRule"/>
</dbReference>
<feature type="transmembrane region" description="Helical" evidence="9">
    <location>
        <begin position="571"/>
        <end position="590"/>
    </location>
</feature>
<keyword evidence="4 9" id="KW-0812">Transmembrane</keyword>
<feature type="transmembrane region" description="Helical" evidence="9">
    <location>
        <begin position="1223"/>
        <end position="1247"/>
    </location>
</feature>
<feature type="compositionally biased region" description="Basic and acidic residues" evidence="10">
    <location>
        <begin position="205"/>
        <end position="216"/>
    </location>
</feature>
<accession>A0AAV2M2L2</accession>
<dbReference type="InterPro" id="IPR008952">
    <property type="entry name" value="Tetraspanin_EC2_sf"/>
</dbReference>
<keyword evidence="3 9" id="KW-0813">Transport</keyword>
<evidence type="ECO:0000256" key="9">
    <source>
        <dbReference type="RuleBase" id="RU369007"/>
    </source>
</evidence>
<keyword evidence="6 9" id="KW-1133">Transmembrane helix</keyword>
<dbReference type="Gene3D" id="1.10.1450.10">
    <property type="entry name" value="Tetraspanin"/>
    <property type="match status" value="1"/>
</dbReference>
<evidence type="ECO:0000256" key="4">
    <source>
        <dbReference type="ARBA" id="ARBA00022692"/>
    </source>
</evidence>
<dbReference type="EMBL" id="OZ035828">
    <property type="protein sequence ID" value="CAL1607573.1"/>
    <property type="molecule type" value="Genomic_DNA"/>
</dbReference>
<organism evidence="12 13">
    <name type="scientific">Knipowitschia caucasica</name>
    <name type="common">Caucasian dwarf goby</name>
    <name type="synonym">Pomatoschistus caucasicus</name>
    <dbReference type="NCBI Taxonomy" id="637954"/>
    <lineage>
        <taxon>Eukaryota</taxon>
        <taxon>Metazoa</taxon>
        <taxon>Chordata</taxon>
        <taxon>Craniata</taxon>
        <taxon>Vertebrata</taxon>
        <taxon>Euteleostomi</taxon>
        <taxon>Actinopterygii</taxon>
        <taxon>Neopterygii</taxon>
        <taxon>Teleostei</taxon>
        <taxon>Neoteleostei</taxon>
        <taxon>Acanthomorphata</taxon>
        <taxon>Gobiaria</taxon>
        <taxon>Gobiiformes</taxon>
        <taxon>Gobioidei</taxon>
        <taxon>Gobiidae</taxon>
        <taxon>Gobiinae</taxon>
        <taxon>Knipowitschia</taxon>
    </lineage>
</organism>
<dbReference type="GO" id="GO:0005886">
    <property type="term" value="C:plasma membrane"/>
    <property type="evidence" value="ECO:0007669"/>
    <property type="project" value="TreeGrafter"/>
</dbReference>
<dbReference type="Proteomes" id="UP001497482">
    <property type="component" value="Chromosome 6"/>
</dbReference>
<feature type="transmembrane region" description="Helical" evidence="9">
    <location>
        <begin position="446"/>
        <end position="465"/>
    </location>
</feature>
<dbReference type="InterPro" id="IPR036280">
    <property type="entry name" value="Multihaem_cyt_sf"/>
</dbReference>
<reference evidence="12 13" key="1">
    <citation type="submission" date="2024-04" db="EMBL/GenBank/DDBJ databases">
        <authorList>
            <person name="Waldvogel A.-M."/>
            <person name="Schoenle A."/>
        </authorList>
    </citation>
    <scope>NUCLEOTIDE SEQUENCE [LARGE SCALE GENOMIC DNA]</scope>
</reference>
<feature type="compositionally biased region" description="Basic and acidic residues" evidence="10">
    <location>
        <begin position="240"/>
        <end position="265"/>
    </location>
</feature>
<feature type="transmembrane region" description="Helical" evidence="9">
    <location>
        <begin position="413"/>
        <end position="434"/>
    </location>
</feature>
<feature type="compositionally biased region" description="Basic and acidic residues" evidence="10">
    <location>
        <begin position="170"/>
        <end position="181"/>
    </location>
</feature>
<evidence type="ECO:0000313" key="12">
    <source>
        <dbReference type="EMBL" id="CAL1607573.1"/>
    </source>
</evidence>
<evidence type="ECO:0000256" key="8">
    <source>
        <dbReference type="ARBA" id="ARBA00023136"/>
    </source>
</evidence>
<feature type="transmembrane region" description="Helical" evidence="9">
    <location>
        <begin position="371"/>
        <end position="401"/>
    </location>
</feature>
<dbReference type="FunFam" id="1.10.357.20:FF:000001">
    <property type="entry name" value="Solute carrier family 41 member 2"/>
    <property type="match status" value="1"/>
</dbReference>
<proteinExistence type="inferred from homology"/>